<dbReference type="PANTHER" id="PTHR43540">
    <property type="entry name" value="PEROXYUREIDOACRYLATE/UREIDOACRYLATE AMIDOHYDROLASE-RELATED"/>
    <property type="match status" value="1"/>
</dbReference>
<comment type="caution">
    <text evidence="3">The sequence shown here is derived from an EMBL/GenBank/DDBJ whole genome shotgun (WGS) entry which is preliminary data.</text>
</comment>
<sequence length="163" mass="18209">VVQQLAPAESPIFAQGSDGWELHDVVSSRTWNHYIKKRLPSAFADTDLAEWLRAHQIDTLTVVGYMTHNCVDATIKHAFHADLAVEFLSDAAGSLPYINKAGSASAEEIHRTFMVVMQSRFAAVMSVEEWMNLLRTNSVAERDGIFKSNQRARMTTKQANCVI</sequence>
<proteinExistence type="predicted"/>
<feature type="non-terminal residue" evidence="3">
    <location>
        <position position="1"/>
    </location>
</feature>
<dbReference type="InterPro" id="IPR036380">
    <property type="entry name" value="Isochorismatase-like_sf"/>
</dbReference>
<protein>
    <submittedName>
        <fullName evidence="3">Isochorismatase hydrolase</fullName>
    </submittedName>
</protein>
<dbReference type="EMBL" id="AUZX01014071">
    <property type="protein sequence ID" value="EQD33371.1"/>
    <property type="molecule type" value="Genomic_DNA"/>
</dbReference>
<accession>T0YDH7</accession>
<dbReference type="Pfam" id="PF00857">
    <property type="entry name" value="Isochorismatase"/>
    <property type="match status" value="1"/>
</dbReference>
<dbReference type="PANTHER" id="PTHR43540:SF6">
    <property type="entry name" value="ISOCHORISMATASE-LIKE DOMAIN-CONTAINING PROTEIN"/>
    <property type="match status" value="1"/>
</dbReference>
<dbReference type="InterPro" id="IPR000868">
    <property type="entry name" value="Isochorismatase-like_dom"/>
</dbReference>
<reference evidence="3" key="1">
    <citation type="submission" date="2013-08" db="EMBL/GenBank/DDBJ databases">
        <authorList>
            <person name="Mendez C."/>
            <person name="Richter M."/>
            <person name="Ferrer M."/>
            <person name="Sanchez J."/>
        </authorList>
    </citation>
    <scope>NUCLEOTIDE SEQUENCE</scope>
</reference>
<organism evidence="3">
    <name type="scientific">mine drainage metagenome</name>
    <dbReference type="NCBI Taxonomy" id="410659"/>
    <lineage>
        <taxon>unclassified sequences</taxon>
        <taxon>metagenomes</taxon>
        <taxon>ecological metagenomes</taxon>
    </lineage>
</organism>
<feature type="domain" description="Isochorismatase-like" evidence="2">
    <location>
        <begin position="9"/>
        <end position="129"/>
    </location>
</feature>
<dbReference type="SUPFAM" id="SSF52499">
    <property type="entry name" value="Isochorismatase-like hydrolases"/>
    <property type="match status" value="1"/>
</dbReference>
<dbReference type="GO" id="GO:0016787">
    <property type="term" value="F:hydrolase activity"/>
    <property type="evidence" value="ECO:0007669"/>
    <property type="project" value="UniProtKB-KW"/>
</dbReference>
<dbReference type="Gene3D" id="3.40.50.850">
    <property type="entry name" value="Isochorismatase-like"/>
    <property type="match status" value="1"/>
</dbReference>
<gene>
    <name evidence="3" type="ORF">B1A_19073</name>
</gene>
<reference evidence="3" key="2">
    <citation type="journal article" date="2014" name="ISME J.">
        <title>Microbial stratification in low pH oxic and suboxic macroscopic growths along an acid mine drainage.</title>
        <authorList>
            <person name="Mendez-Garcia C."/>
            <person name="Mesa V."/>
            <person name="Sprenger R.R."/>
            <person name="Richter M."/>
            <person name="Diez M.S."/>
            <person name="Solano J."/>
            <person name="Bargiela R."/>
            <person name="Golyshina O.V."/>
            <person name="Manteca A."/>
            <person name="Ramos J.L."/>
            <person name="Gallego J.R."/>
            <person name="Llorente I."/>
            <person name="Martins Dos Santos V.A."/>
            <person name="Jensen O.N."/>
            <person name="Pelaez A.I."/>
            <person name="Sanchez J."/>
            <person name="Ferrer M."/>
        </authorList>
    </citation>
    <scope>NUCLEOTIDE SEQUENCE</scope>
</reference>
<name>T0YDH7_9ZZZZ</name>
<keyword evidence="1 3" id="KW-0378">Hydrolase</keyword>
<dbReference type="AlphaFoldDB" id="T0YDH7"/>
<evidence type="ECO:0000256" key="1">
    <source>
        <dbReference type="ARBA" id="ARBA00022801"/>
    </source>
</evidence>
<dbReference type="InterPro" id="IPR050272">
    <property type="entry name" value="Isochorismatase-like_hydrls"/>
</dbReference>
<evidence type="ECO:0000259" key="2">
    <source>
        <dbReference type="Pfam" id="PF00857"/>
    </source>
</evidence>
<evidence type="ECO:0000313" key="3">
    <source>
        <dbReference type="EMBL" id="EQD33371.1"/>
    </source>
</evidence>